<evidence type="ECO:0000256" key="10">
    <source>
        <dbReference type="SAM" id="Phobius"/>
    </source>
</evidence>
<dbReference type="RefSeq" id="WP_227600103.1">
    <property type="nucleotide sequence ID" value="NZ_JAJEPX010000003.1"/>
</dbReference>
<keyword evidence="4 9" id="KW-0597">Phosphoprotein</keyword>
<dbReference type="CDD" id="cd00082">
    <property type="entry name" value="HisKA"/>
    <property type="match status" value="1"/>
</dbReference>
<dbReference type="SUPFAM" id="SSF55073">
    <property type="entry name" value="Nucleotide cyclase"/>
    <property type="match status" value="1"/>
</dbReference>
<dbReference type="InterPro" id="IPR011006">
    <property type="entry name" value="CheY-like_superfamily"/>
</dbReference>
<dbReference type="InterPro" id="IPR003661">
    <property type="entry name" value="HisK_dim/P_dom"/>
</dbReference>
<dbReference type="SMART" id="SM00387">
    <property type="entry name" value="HATPase_c"/>
    <property type="match status" value="1"/>
</dbReference>
<evidence type="ECO:0000256" key="2">
    <source>
        <dbReference type="ARBA" id="ARBA00012438"/>
    </source>
</evidence>
<dbReference type="InterPro" id="IPR003594">
    <property type="entry name" value="HATPase_dom"/>
</dbReference>
<dbReference type="Pfam" id="PF00990">
    <property type="entry name" value="GGDEF"/>
    <property type="match status" value="1"/>
</dbReference>
<dbReference type="Proteomes" id="UP001298753">
    <property type="component" value="Unassembled WGS sequence"/>
</dbReference>
<dbReference type="Gene3D" id="3.40.50.2300">
    <property type="match status" value="1"/>
</dbReference>
<keyword evidence="7" id="KW-0902">Two-component regulatory system</keyword>
<evidence type="ECO:0000313" key="14">
    <source>
        <dbReference type="EMBL" id="MCC2175956.1"/>
    </source>
</evidence>
<evidence type="ECO:0000256" key="1">
    <source>
        <dbReference type="ARBA" id="ARBA00000085"/>
    </source>
</evidence>
<dbReference type="SUPFAM" id="SSF55874">
    <property type="entry name" value="ATPase domain of HSP90 chaperone/DNA topoisomerase II/histidine kinase"/>
    <property type="match status" value="1"/>
</dbReference>
<dbReference type="PROSITE" id="PS50887">
    <property type="entry name" value="GGDEF"/>
    <property type="match status" value="1"/>
</dbReference>
<evidence type="ECO:0000256" key="3">
    <source>
        <dbReference type="ARBA" id="ARBA00018672"/>
    </source>
</evidence>
<dbReference type="InterPro" id="IPR005467">
    <property type="entry name" value="His_kinase_dom"/>
</dbReference>
<feature type="modified residue" description="4-aspartylphosphate" evidence="9">
    <location>
        <position position="979"/>
    </location>
</feature>
<dbReference type="GeneID" id="98661311"/>
<dbReference type="Pfam" id="PF00512">
    <property type="entry name" value="HisKA"/>
    <property type="match status" value="1"/>
</dbReference>
<evidence type="ECO:0000256" key="9">
    <source>
        <dbReference type="PROSITE-ProRule" id="PRU00169"/>
    </source>
</evidence>
<evidence type="ECO:0000259" key="13">
    <source>
        <dbReference type="PROSITE" id="PS50887"/>
    </source>
</evidence>
<dbReference type="SMART" id="SM00448">
    <property type="entry name" value="REC"/>
    <property type="match status" value="1"/>
</dbReference>
<dbReference type="CDD" id="cd17546">
    <property type="entry name" value="REC_hyHK_CKI1_RcsC-like"/>
    <property type="match status" value="1"/>
</dbReference>
<evidence type="ECO:0000256" key="8">
    <source>
        <dbReference type="ARBA" id="ARBA00024867"/>
    </source>
</evidence>
<organism evidence="14 15">
    <name type="scientific">Agathobaculum butyriciproducens</name>
    <dbReference type="NCBI Taxonomy" id="1628085"/>
    <lineage>
        <taxon>Bacteria</taxon>
        <taxon>Bacillati</taxon>
        <taxon>Bacillota</taxon>
        <taxon>Clostridia</taxon>
        <taxon>Eubacteriales</taxon>
        <taxon>Butyricicoccaceae</taxon>
        <taxon>Agathobaculum</taxon>
    </lineage>
</organism>
<accession>A0AAW4VZ13</accession>
<dbReference type="PROSITE" id="PS50109">
    <property type="entry name" value="HIS_KIN"/>
    <property type="match status" value="1"/>
</dbReference>
<reference evidence="14 15" key="1">
    <citation type="submission" date="2021-10" db="EMBL/GenBank/DDBJ databases">
        <title>Anaerobic single-cell dispensing facilitates the cultivation of human gut bacteria.</title>
        <authorList>
            <person name="Afrizal A."/>
        </authorList>
    </citation>
    <scope>NUCLEOTIDE SEQUENCE [LARGE SCALE GENOMIC DNA]</scope>
    <source>
        <strain evidence="14 15">CLA-AA-H270</strain>
    </source>
</reference>
<evidence type="ECO:0000256" key="7">
    <source>
        <dbReference type="ARBA" id="ARBA00023012"/>
    </source>
</evidence>
<evidence type="ECO:0000259" key="12">
    <source>
        <dbReference type="PROSITE" id="PS50110"/>
    </source>
</evidence>
<dbReference type="SMART" id="SM00388">
    <property type="entry name" value="HisKA"/>
    <property type="match status" value="1"/>
</dbReference>
<dbReference type="Gene3D" id="1.10.287.130">
    <property type="match status" value="1"/>
</dbReference>
<dbReference type="InterPro" id="IPR043128">
    <property type="entry name" value="Rev_trsase/Diguanyl_cyclase"/>
</dbReference>
<name>A0AAW4VZ13_9FIRM</name>
<dbReference type="PANTHER" id="PTHR43047:SF64">
    <property type="entry name" value="HISTIDINE KINASE CONTAINING CHEY-HOMOLOGOUS RECEIVER DOMAIN AND PAS DOMAIN-RELATED"/>
    <property type="match status" value="1"/>
</dbReference>
<dbReference type="Gene3D" id="3.30.70.270">
    <property type="match status" value="1"/>
</dbReference>
<dbReference type="InterPro" id="IPR001789">
    <property type="entry name" value="Sig_transdc_resp-reg_receiver"/>
</dbReference>
<dbReference type="InterPro" id="IPR004358">
    <property type="entry name" value="Sig_transdc_His_kin-like_C"/>
</dbReference>
<dbReference type="Pfam" id="PF02518">
    <property type="entry name" value="HATPase_c"/>
    <property type="match status" value="1"/>
</dbReference>
<dbReference type="Pfam" id="PF00072">
    <property type="entry name" value="Response_reg"/>
    <property type="match status" value="1"/>
</dbReference>
<feature type="domain" description="Response regulatory" evidence="12">
    <location>
        <begin position="927"/>
        <end position="1048"/>
    </location>
</feature>
<dbReference type="InterPro" id="IPR029787">
    <property type="entry name" value="Nucleotide_cyclase"/>
</dbReference>
<evidence type="ECO:0000256" key="5">
    <source>
        <dbReference type="ARBA" id="ARBA00022679"/>
    </source>
</evidence>
<dbReference type="PRINTS" id="PR00344">
    <property type="entry name" value="BCTRLSENSOR"/>
</dbReference>
<dbReference type="SMART" id="SM00267">
    <property type="entry name" value="GGDEF"/>
    <property type="match status" value="1"/>
</dbReference>
<dbReference type="InterPro" id="IPR036097">
    <property type="entry name" value="HisK_dim/P_sf"/>
</dbReference>
<proteinExistence type="predicted"/>
<evidence type="ECO:0000313" key="15">
    <source>
        <dbReference type="Proteomes" id="UP001298753"/>
    </source>
</evidence>
<dbReference type="NCBIfam" id="TIGR00254">
    <property type="entry name" value="GGDEF"/>
    <property type="match status" value="1"/>
</dbReference>
<keyword evidence="15" id="KW-1185">Reference proteome</keyword>
<comment type="catalytic activity">
    <reaction evidence="1">
        <text>ATP + protein L-histidine = ADP + protein N-phospho-L-histidine.</text>
        <dbReference type="EC" id="2.7.13.3"/>
    </reaction>
</comment>
<dbReference type="CDD" id="cd01949">
    <property type="entry name" value="GGDEF"/>
    <property type="match status" value="1"/>
</dbReference>
<keyword evidence="6" id="KW-0418">Kinase</keyword>
<dbReference type="InterPro" id="IPR000160">
    <property type="entry name" value="GGDEF_dom"/>
</dbReference>
<dbReference type="GO" id="GO:0000155">
    <property type="term" value="F:phosphorelay sensor kinase activity"/>
    <property type="evidence" value="ECO:0007669"/>
    <property type="project" value="InterPro"/>
</dbReference>
<dbReference type="PANTHER" id="PTHR43047">
    <property type="entry name" value="TWO-COMPONENT HISTIDINE PROTEIN KINASE"/>
    <property type="match status" value="1"/>
</dbReference>
<feature type="domain" description="GGDEF" evidence="13">
    <location>
        <begin position="224"/>
        <end position="357"/>
    </location>
</feature>
<dbReference type="InterPro" id="IPR036890">
    <property type="entry name" value="HATPase_C_sf"/>
</dbReference>
<dbReference type="EC" id="2.7.13.3" evidence="2"/>
<gene>
    <name evidence="14" type="ORF">LKD22_02215</name>
</gene>
<dbReference type="Gene3D" id="3.30.565.10">
    <property type="entry name" value="Histidine kinase-like ATPase, C-terminal domain"/>
    <property type="match status" value="1"/>
</dbReference>
<keyword evidence="5" id="KW-0808">Transferase</keyword>
<evidence type="ECO:0000259" key="11">
    <source>
        <dbReference type="PROSITE" id="PS50109"/>
    </source>
</evidence>
<protein>
    <recommendedName>
        <fullName evidence="3">Stage 0 sporulation protein A homolog</fullName>
        <ecNumber evidence="2">2.7.13.3</ecNumber>
    </recommendedName>
</protein>
<evidence type="ECO:0000256" key="6">
    <source>
        <dbReference type="ARBA" id="ARBA00022777"/>
    </source>
</evidence>
<keyword evidence="10" id="KW-1133">Transmembrane helix</keyword>
<comment type="function">
    <text evidence="8">May play the central regulatory role in sporulation. It may be an element of the effector pathway responsible for the activation of sporulation genes in response to nutritional stress. Spo0A may act in concert with spo0H (a sigma factor) to control the expression of some genes that are critical to the sporulation process.</text>
</comment>
<dbReference type="SUPFAM" id="SSF47384">
    <property type="entry name" value="Homodimeric domain of signal transducing histidine kinase"/>
    <property type="match status" value="1"/>
</dbReference>
<feature type="transmembrane region" description="Helical" evidence="10">
    <location>
        <begin position="12"/>
        <end position="35"/>
    </location>
</feature>
<evidence type="ECO:0000256" key="4">
    <source>
        <dbReference type="ARBA" id="ARBA00022553"/>
    </source>
</evidence>
<dbReference type="SUPFAM" id="SSF52172">
    <property type="entry name" value="CheY-like"/>
    <property type="match status" value="1"/>
</dbReference>
<keyword evidence="10" id="KW-0472">Membrane</keyword>
<comment type="caution">
    <text evidence="14">The sequence shown here is derived from an EMBL/GenBank/DDBJ whole genome shotgun (WGS) entry which is preliminary data.</text>
</comment>
<keyword evidence="10" id="KW-0812">Transmembrane</keyword>
<dbReference type="AlphaFoldDB" id="A0AAW4VZ13"/>
<feature type="domain" description="Histidine kinase" evidence="11">
    <location>
        <begin position="680"/>
        <end position="905"/>
    </location>
</feature>
<dbReference type="PROSITE" id="PS50110">
    <property type="entry name" value="RESPONSE_REGULATORY"/>
    <property type="match status" value="1"/>
</dbReference>
<dbReference type="EMBL" id="JAJEPX010000003">
    <property type="protein sequence ID" value="MCC2175956.1"/>
    <property type="molecule type" value="Genomic_DNA"/>
</dbReference>
<sequence length="1058" mass="117886">MAGNPQKKSTGIVNAAIGALAVVLAILIVWMMNLVSGIQGTARIINYAGLVRGKTQRIVKLEISGLPQDGMIADIDAFIAGLRFGSDELSLVRLNDDAFQSKMQELDDYFQALKQEIGRVRAVGSNNTDIIPISETFFGICDDATGLAEAYSQRKATSLSALEKYITADIVVLMLLIGYQLFQALHTAAMNRALQHKVYLDAATGLPNKNKCEELLDDPTPPAPETGVCSFDLNNLRRINNSMGHEAGDAYIRRFAVALRAAMPEEHFVGRAGGDEFLAITHGPDADALQKLLSHVRKQLAEESRQHPDTPLSYAAGFALASDNPDSNMRDLFDLADKNMYINKNHVKREEAAAEKRLDFQLLKQVNRLHRSFSDCLYCDARLDTYRTIRACESFFLASDGSYTGAVEQIAEEQAAKSERSRVRSALQLDVLQRSLHSAEDTLELQYNAAEESRYSRLTVLPVDWDENGRLHHFILAFETIRLNADQAIDPKEQLTLYYEQLKQSILENDSYVDALLDMAGTIYTVNLTRDTLERNISPAGKSDSDRALFLDYPLPCSYRDYCDEYRKRVTPATLGSYRTADTSARLLKRFAAGEKHITVEYCVQEDDGAIRWVQKTALMTQTTVFDPEINAEMPMVTAIILLQDTSQMHARDEQENARLQAAFDEMRIANRTKTEFLSRMSHDIRTPLNGIIGLLQVDETHFDDKALLLENHKKMQISANHLLSLINDVLQMSKLEEGTTVLTHERISLVELTRDIITIIIGRAEEAGIKWEYEKDKSIIPYPYIYGSPLHLRQIFLNIYSNCIKYNRPGGKITTHTDSLGEQDGKCTYRWTISDTGIGMSPDFVDHIFEPFTQEKQDARSYYHGTGLGMTITKELVDRMGGSITVTSQLGVGSTFVITLPFEIAPSPEQTPDAHAAPDISIAGCRLLLVEDNALNAEIAQILLTDEGATVTVVTDGKQAVEIVQNNPPDTFDAVLMDVMMPVMNGIDAAKTIRSLNRPDTKTLPIIAMTANAFYEDAQKCLAAGMNAHLAKPLQIKKVKQTIAEWVKNSRTAKKDA</sequence>